<evidence type="ECO:0000313" key="5">
    <source>
        <dbReference type="Proteomes" id="UP000094112"/>
    </source>
</evidence>
<keyword evidence="1" id="KW-0813">Transport</keyword>
<name>A0A1E3P1D7_WICAA</name>
<protein>
    <submittedName>
        <fullName evidence="4">Uncharacterized protein</fullName>
    </submittedName>
</protein>
<organism evidence="4 5">
    <name type="scientific">Wickerhamomyces anomalus (strain ATCC 58044 / CBS 1984 / NCYC 433 / NRRL Y-366-8)</name>
    <name type="common">Yeast</name>
    <name type="synonym">Hansenula anomala</name>
    <dbReference type="NCBI Taxonomy" id="683960"/>
    <lineage>
        <taxon>Eukaryota</taxon>
        <taxon>Fungi</taxon>
        <taxon>Dikarya</taxon>
        <taxon>Ascomycota</taxon>
        <taxon>Saccharomycotina</taxon>
        <taxon>Saccharomycetes</taxon>
        <taxon>Phaffomycetales</taxon>
        <taxon>Wickerhamomycetaceae</taxon>
        <taxon>Wickerhamomyces</taxon>
    </lineage>
</organism>
<dbReference type="STRING" id="683960.A0A1E3P1D7"/>
<dbReference type="RefSeq" id="XP_019038211.1">
    <property type="nucleotide sequence ID" value="XM_019183561.1"/>
</dbReference>
<dbReference type="InterPro" id="IPR011323">
    <property type="entry name" value="Mss4/transl-control_tumour"/>
</dbReference>
<dbReference type="OrthoDB" id="30840at2759"/>
<reference evidence="4 5" key="1">
    <citation type="journal article" date="2016" name="Proc. Natl. Acad. Sci. U.S.A.">
        <title>Comparative genomics of biotechnologically important yeasts.</title>
        <authorList>
            <person name="Riley R."/>
            <person name="Haridas S."/>
            <person name="Wolfe K.H."/>
            <person name="Lopes M.R."/>
            <person name="Hittinger C.T."/>
            <person name="Goeker M."/>
            <person name="Salamov A.A."/>
            <person name="Wisecaver J.H."/>
            <person name="Long T.M."/>
            <person name="Calvey C.H."/>
            <person name="Aerts A.L."/>
            <person name="Barry K.W."/>
            <person name="Choi C."/>
            <person name="Clum A."/>
            <person name="Coughlan A.Y."/>
            <person name="Deshpande S."/>
            <person name="Douglass A.P."/>
            <person name="Hanson S.J."/>
            <person name="Klenk H.-P."/>
            <person name="LaButti K.M."/>
            <person name="Lapidus A."/>
            <person name="Lindquist E.A."/>
            <person name="Lipzen A.M."/>
            <person name="Meier-Kolthoff J.P."/>
            <person name="Ohm R.A."/>
            <person name="Otillar R.P."/>
            <person name="Pangilinan J.L."/>
            <person name="Peng Y."/>
            <person name="Rokas A."/>
            <person name="Rosa C.A."/>
            <person name="Scheuner C."/>
            <person name="Sibirny A.A."/>
            <person name="Slot J.C."/>
            <person name="Stielow J.B."/>
            <person name="Sun H."/>
            <person name="Kurtzman C.P."/>
            <person name="Blackwell M."/>
            <person name="Grigoriev I.V."/>
            <person name="Jeffries T.W."/>
        </authorList>
    </citation>
    <scope>NUCLEOTIDE SEQUENCE [LARGE SCALE GENOMIC DNA]</scope>
    <source>
        <strain evidence="5">ATCC 58044 / CBS 1984 / NCYC 433 / NRRL Y-366-8</strain>
    </source>
</reference>
<dbReference type="SUPFAM" id="SSF51316">
    <property type="entry name" value="Mss4-like"/>
    <property type="match status" value="1"/>
</dbReference>
<dbReference type="GO" id="GO:0005085">
    <property type="term" value="F:guanyl-nucleotide exchange factor activity"/>
    <property type="evidence" value="ECO:0007669"/>
    <property type="project" value="UniProtKB-KW"/>
</dbReference>
<keyword evidence="5" id="KW-1185">Reference proteome</keyword>
<evidence type="ECO:0000256" key="2">
    <source>
        <dbReference type="ARBA" id="ARBA00022658"/>
    </source>
</evidence>
<sequence length="112" mass="13181">MSYTKFDPKEDITTKIIRCPFSKCNTRIIKPKVANLHEFKIGLNFLKIDENEIQDNKHDGIFLRIEDAWDFDNIGVSKDIKNHALADSIEDDDVERLIFERCQEFEILSTFE</sequence>
<dbReference type="Pfam" id="PF04421">
    <property type="entry name" value="Mss4"/>
    <property type="match status" value="1"/>
</dbReference>
<dbReference type="Proteomes" id="UP000094112">
    <property type="component" value="Unassembled WGS sequence"/>
</dbReference>
<evidence type="ECO:0000313" key="4">
    <source>
        <dbReference type="EMBL" id="ODQ59004.1"/>
    </source>
</evidence>
<keyword evidence="2" id="KW-0344">Guanine-nucleotide releasing factor</keyword>
<dbReference type="InterPro" id="IPR007515">
    <property type="entry name" value="Mss4"/>
</dbReference>
<dbReference type="GO" id="GO:0007264">
    <property type="term" value="P:small GTPase-mediated signal transduction"/>
    <property type="evidence" value="ECO:0007669"/>
    <property type="project" value="InterPro"/>
</dbReference>
<evidence type="ECO:0000256" key="1">
    <source>
        <dbReference type="ARBA" id="ARBA00022448"/>
    </source>
</evidence>
<accession>A0A1E3P1D7</accession>
<keyword evidence="3" id="KW-0653">Protein transport</keyword>
<dbReference type="PROSITE" id="PS51796">
    <property type="entry name" value="MSS4"/>
    <property type="match status" value="1"/>
</dbReference>
<dbReference type="InterPro" id="IPR011057">
    <property type="entry name" value="Mss4-like_sf"/>
</dbReference>
<gene>
    <name evidence="4" type="ORF">WICANDRAFT_63505</name>
</gene>
<evidence type="ECO:0000256" key="3">
    <source>
        <dbReference type="ARBA" id="ARBA00022927"/>
    </source>
</evidence>
<proteinExistence type="predicted"/>
<dbReference type="GeneID" id="30200807"/>
<dbReference type="Gene3D" id="2.170.150.10">
    <property type="entry name" value="Metal Binding Protein, Guanine Nucleotide Exchange Factor, Chain A"/>
    <property type="match status" value="1"/>
</dbReference>
<dbReference type="AlphaFoldDB" id="A0A1E3P1D7"/>
<dbReference type="GO" id="GO:0015031">
    <property type="term" value="P:protein transport"/>
    <property type="evidence" value="ECO:0007669"/>
    <property type="project" value="UniProtKB-KW"/>
</dbReference>
<dbReference type="EMBL" id="KV454211">
    <property type="protein sequence ID" value="ODQ59004.1"/>
    <property type="molecule type" value="Genomic_DNA"/>
</dbReference>